<keyword evidence="2" id="KW-1185">Reference proteome</keyword>
<evidence type="ECO:0000313" key="2">
    <source>
        <dbReference type="Proteomes" id="UP000887226"/>
    </source>
</evidence>
<dbReference type="Proteomes" id="UP000887226">
    <property type="component" value="Unassembled WGS sequence"/>
</dbReference>
<accession>A0A9P7Z2G7</accession>
<feature type="non-terminal residue" evidence="1">
    <location>
        <position position="86"/>
    </location>
</feature>
<dbReference type="EMBL" id="MU253932">
    <property type="protein sequence ID" value="KAG9244061.1"/>
    <property type="molecule type" value="Genomic_DNA"/>
</dbReference>
<sequence length="86" mass="9545">PDDLYEHVAHLSQYLGNIPLCIEDAKEPSILDPLMKTLIAAMCSTLTKIENMPDNETIMQALKTLQDDLRTTNAMKIVAETVQTTA</sequence>
<gene>
    <name evidence="1" type="ORF">BJ878DRAFT_404377</name>
</gene>
<evidence type="ECO:0000313" key="1">
    <source>
        <dbReference type="EMBL" id="KAG9244061.1"/>
    </source>
</evidence>
<organism evidence="1 2">
    <name type="scientific">Calycina marina</name>
    <dbReference type="NCBI Taxonomy" id="1763456"/>
    <lineage>
        <taxon>Eukaryota</taxon>
        <taxon>Fungi</taxon>
        <taxon>Dikarya</taxon>
        <taxon>Ascomycota</taxon>
        <taxon>Pezizomycotina</taxon>
        <taxon>Leotiomycetes</taxon>
        <taxon>Helotiales</taxon>
        <taxon>Pezizellaceae</taxon>
        <taxon>Calycina</taxon>
    </lineage>
</organism>
<reference evidence="1" key="1">
    <citation type="journal article" date="2021" name="IMA Fungus">
        <title>Genomic characterization of three marine fungi, including Emericellopsis atlantica sp. nov. with signatures of a generalist lifestyle and marine biomass degradation.</title>
        <authorList>
            <person name="Hagestad O.C."/>
            <person name="Hou L."/>
            <person name="Andersen J.H."/>
            <person name="Hansen E.H."/>
            <person name="Altermark B."/>
            <person name="Li C."/>
            <person name="Kuhnert E."/>
            <person name="Cox R.J."/>
            <person name="Crous P.W."/>
            <person name="Spatafora J.W."/>
            <person name="Lail K."/>
            <person name="Amirebrahimi M."/>
            <person name="Lipzen A."/>
            <person name="Pangilinan J."/>
            <person name="Andreopoulos W."/>
            <person name="Hayes R.D."/>
            <person name="Ng V."/>
            <person name="Grigoriev I.V."/>
            <person name="Jackson S.A."/>
            <person name="Sutton T.D.S."/>
            <person name="Dobson A.D.W."/>
            <person name="Rama T."/>
        </authorList>
    </citation>
    <scope>NUCLEOTIDE SEQUENCE</scope>
    <source>
        <strain evidence="1">TRa3180A</strain>
    </source>
</reference>
<feature type="non-terminal residue" evidence="1">
    <location>
        <position position="1"/>
    </location>
</feature>
<protein>
    <submittedName>
        <fullName evidence="1">Uncharacterized protein</fullName>
    </submittedName>
</protein>
<dbReference type="OrthoDB" id="5429923at2759"/>
<dbReference type="AlphaFoldDB" id="A0A9P7Z2G7"/>
<proteinExistence type="predicted"/>
<name>A0A9P7Z2G7_9HELO</name>
<comment type="caution">
    <text evidence="1">The sequence shown here is derived from an EMBL/GenBank/DDBJ whole genome shotgun (WGS) entry which is preliminary data.</text>
</comment>